<gene>
    <name evidence="1" type="ORF">HaLaN_06569</name>
</gene>
<dbReference type="EMBL" id="BLLF01000376">
    <property type="protein sequence ID" value="GFH11126.1"/>
    <property type="molecule type" value="Genomic_DNA"/>
</dbReference>
<evidence type="ECO:0000313" key="1">
    <source>
        <dbReference type="EMBL" id="GFH11126.1"/>
    </source>
</evidence>
<evidence type="ECO:0000313" key="2">
    <source>
        <dbReference type="Proteomes" id="UP000485058"/>
    </source>
</evidence>
<comment type="caution">
    <text evidence="1">The sequence shown here is derived from an EMBL/GenBank/DDBJ whole genome shotgun (WGS) entry which is preliminary data.</text>
</comment>
<organism evidence="1 2">
    <name type="scientific">Haematococcus lacustris</name>
    <name type="common">Green alga</name>
    <name type="synonym">Haematococcus pluvialis</name>
    <dbReference type="NCBI Taxonomy" id="44745"/>
    <lineage>
        <taxon>Eukaryota</taxon>
        <taxon>Viridiplantae</taxon>
        <taxon>Chlorophyta</taxon>
        <taxon>core chlorophytes</taxon>
        <taxon>Chlorophyceae</taxon>
        <taxon>CS clade</taxon>
        <taxon>Chlamydomonadales</taxon>
        <taxon>Haematococcaceae</taxon>
        <taxon>Haematococcus</taxon>
    </lineage>
</organism>
<keyword evidence="2" id="KW-1185">Reference proteome</keyword>
<sequence>MPTCPMPACPIPTCPMPTCPMPTSPCPPVSRPDRAASGCPVPPGHAATAQPNRPKPCRHCQMWRVFKAAGGPSAGT</sequence>
<name>A0A699YVQ8_HAELA</name>
<dbReference type="Proteomes" id="UP000485058">
    <property type="component" value="Unassembled WGS sequence"/>
</dbReference>
<accession>A0A699YVQ8</accession>
<dbReference type="AlphaFoldDB" id="A0A699YVQ8"/>
<proteinExistence type="predicted"/>
<reference evidence="1 2" key="1">
    <citation type="submission" date="2020-02" db="EMBL/GenBank/DDBJ databases">
        <title>Draft genome sequence of Haematococcus lacustris strain NIES-144.</title>
        <authorList>
            <person name="Morimoto D."/>
            <person name="Nakagawa S."/>
            <person name="Yoshida T."/>
            <person name="Sawayama S."/>
        </authorList>
    </citation>
    <scope>NUCLEOTIDE SEQUENCE [LARGE SCALE GENOMIC DNA]</scope>
    <source>
        <strain evidence="1 2">NIES-144</strain>
    </source>
</reference>
<protein>
    <submittedName>
        <fullName evidence="1">Uncharacterized protein</fullName>
    </submittedName>
</protein>